<feature type="non-terminal residue" evidence="1">
    <location>
        <position position="1"/>
    </location>
</feature>
<dbReference type="SUPFAM" id="SSF51126">
    <property type="entry name" value="Pectin lyase-like"/>
    <property type="match status" value="1"/>
</dbReference>
<proteinExistence type="predicted"/>
<dbReference type="AlphaFoldDB" id="A0A381V910"/>
<dbReference type="InterPro" id="IPR011050">
    <property type="entry name" value="Pectin_lyase_fold/virulence"/>
</dbReference>
<dbReference type="InterPro" id="IPR006626">
    <property type="entry name" value="PbH1"/>
</dbReference>
<dbReference type="Gene3D" id="2.160.20.10">
    <property type="entry name" value="Single-stranded right-handed beta-helix, Pectin lyase-like"/>
    <property type="match status" value="1"/>
</dbReference>
<dbReference type="SMART" id="SM00710">
    <property type="entry name" value="PbH1"/>
    <property type="match status" value="4"/>
</dbReference>
<dbReference type="EMBL" id="UINC01008098">
    <property type="protein sequence ID" value="SVA36491.1"/>
    <property type="molecule type" value="Genomic_DNA"/>
</dbReference>
<accession>A0A381V910</accession>
<name>A0A381V910_9ZZZZ</name>
<reference evidence="1" key="1">
    <citation type="submission" date="2018-05" db="EMBL/GenBank/DDBJ databases">
        <authorList>
            <person name="Lanie J.A."/>
            <person name="Ng W.-L."/>
            <person name="Kazmierczak K.M."/>
            <person name="Andrzejewski T.M."/>
            <person name="Davidsen T.M."/>
            <person name="Wayne K.J."/>
            <person name="Tettelin H."/>
            <person name="Glass J.I."/>
            <person name="Rusch D."/>
            <person name="Podicherti R."/>
            <person name="Tsui H.-C.T."/>
            <person name="Winkler M.E."/>
        </authorList>
    </citation>
    <scope>NUCLEOTIDE SEQUENCE</scope>
</reference>
<sequence>VNWFLHQIRFVVLLVAWPSASAQEIEWPAAPEQTVWLAAAHGSFGDGQAAVEPIDASSATKLGQALERLAKEHGFYGDGLVLRFLPGEYETHGIRLRPRWHVTGAGIGRTTIKLVPGARHRKIKSANHSVISGGWGPQRPAGRDFDNLRVADVSLDCNWRGMKAALGSILKKVAGVDLLARQALVERVRVSGFGAQGGRPSWREVFPIRVISGMGDGAELPGYSDSIIEIRHCIVEDFVHGPSTGTEWPYCTGIMVSHRGADAANGTVNVRVHHNEIRNVTNGIALGGAYLQRAVFFENTVTNCGIGFNFDTGSNRGVVIRDNRFVACIGGGSVNDGKAFVIRDNFFRLIAPSAPRFAWWHNGLRIRDYTRGILVEGNRFVFDGESKSSARGILLHGKNVGLRTFKNADGEWRRETDPNRFRNNSYSGLLPNLAGPQQVGHDMHLVVGGRAVHLTGESDGVQFTWPDD</sequence>
<gene>
    <name evidence="1" type="ORF">METZ01_LOCUS89345</name>
</gene>
<dbReference type="InterPro" id="IPR012334">
    <property type="entry name" value="Pectin_lyas_fold"/>
</dbReference>
<protein>
    <submittedName>
        <fullName evidence="1">Uncharacterized protein</fullName>
    </submittedName>
</protein>
<organism evidence="1">
    <name type="scientific">marine metagenome</name>
    <dbReference type="NCBI Taxonomy" id="408172"/>
    <lineage>
        <taxon>unclassified sequences</taxon>
        <taxon>metagenomes</taxon>
        <taxon>ecological metagenomes</taxon>
    </lineage>
</organism>
<evidence type="ECO:0000313" key="1">
    <source>
        <dbReference type="EMBL" id="SVA36491.1"/>
    </source>
</evidence>